<dbReference type="Proteomes" id="UP000199002">
    <property type="component" value="Unassembled WGS sequence"/>
</dbReference>
<dbReference type="InterPro" id="IPR017927">
    <property type="entry name" value="FAD-bd_FR_type"/>
</dbReference>
<feature type="domain" description="FAD-binding FR-type" evidence="14">
    <location>
        <begin position="221"/>
        <end position="320"/>
    </location>
</feature>
<keyword evidence="5" id="KW-0001">2Fe-2S</keyword>
<dbReference type="PRINTS" id="PR00409">
    <property type="entry name" value="PHDIOXRDTASE"/>
</dbReference>
<dbReference type="STRING" id="592050.SAMN05421875_1184"/>
<feature type="transmembrane region" description="Helical" evidence="13">
    <location>
        <begin position="194"/>
        <end position="215"/>
    </location>
</feature>
<organism evidence="15 16">
    <name type="scientific">Acidovorax soli</name>
    <dbReference type="NCBI Taxonomy" id="592050"/>
    <lineage>
        <taxon>Bacteria</taxon>
        <taxon>Pseudomonadati</taxon>
        <taxon>Pseudomonadota</taxon>
        <taxon>Betaproteobacteria</taxon>
        <taxon>Burkholderiales</taxon>
        <taxon>Comamonadaceae</taxon>
        <taxon>Acidovorax</taxon>
    </lineage>
</organism>
<dbReference type="GO" id="GO:0016491">
    <property type="term" value="F:oxidoreductase activity"/>
    <property type="evidence" value="ECO:0007669"/>
    <property type="project" value="UniProtKB-KW"/>
</dbReference>
<feature type="transmembrane region" description="Helical" evidence="13">
    <location>
        <begin position="81"/>
        <end position="97"/>
    </location>
</feature>
<gene>
    <name evidence="15" type="ORF">SAMN05421875_1184</name>
</gene>
<dbReference type="Gene3D" id="3.40.50.80">
    <property type="entry name" value="Nucleotide-binding domain of ferredoxin-NADP reductase (FNR) module"/>
    <property type="match status" value="1"/>
</dbReference>
<evidence type="ECO:0000256" key="8">
    <source>
        <dbReference type="ARBA" id="ARBA00022989"/>
    </source>
</evidence>
<dbReference type="InterPro" id="IPR013130">
    <property type="entry name" value="Fe3_Rdtase_TM_dom"/>
</dbReference>
<dbReference type="GeneID" id="34232067"/>
<dbReference type="Pfam" id="PF00970">
    <property type="entry name" value="FAD_binding_6"/>
    <property type="match status" value="1"/>
</dbReference>
<evidence type="ECO:0000256" key="13">
    <source>
        <dbReference type="SAM" id="Phobius"/>
    </source>
</evidence>
<dbReference type="InterPro" id="IPR039261">
    <property type="entry name" value="FNR_nucleotide-bd"/>
</dbReference>
<keyword evidence="16" id="KW-1185">Reference proteome</keyword>
<keyword evidence="12 13" id="KW-0472">Membrane</keyword>
<dbReference type="InterPro" id="IPR050415">
    <property type="entry name" value="MRET"/>
</dbReference>
<accession>A0A1H4C8X2</accession>
<comment type="subcellular location">
    <subcellularLocation>
        <location evidence="2">Membrane</location>
        <topology evidence="2">Multi-pass membrane protein</topology>
    </subcellularLocation>
</comment>
<name>A0A1H4C8X2_9BURK</name>
<evidence type="ECO:0000256" key="11">
    <source>
        <dbReference type="ARBA" id="ARBA00023014"/>
    </source>
</evidence>
<evidence type="ECO:0000256" key="7">
    <source>
        <dbReference type="ARBA" id="ARBA00022827"/>
    </source>
</evidence>
<evidence type="ECO:0000313" key="16">
    <source>
        <dbReference type="Proteomes" id="UP000199002"/>
    </source>
</evidence>
<evidence type="ECO:0000256" key="3">
    <source>
        <dbReference type="ARBA" id="ARBA00022630"/>
    </source>
</evidence>
<dbReference type="GO" id="GO:0016020">
    <property type="term" value="C:membrane"/>
    <property type="evidence" value="ECO:0007669"/>
    <property type="project" value="UniProtKB-SubCell"/>
</dbReference>
<proteinExistence type="predicted"/>
<evidence type="ECO:0000256" key="12">
    <source>
        <dbReference type="ARBA" id="ARBA00023136"/>
    </source>
</evidence>
<keyword evidence="4 13" id="KW-0812">Transmembrane</keyword>
<protein>
    <submittedName>
        <fullName evidence="15">Predicted ferric reductase</fullName>
    </submittedName>
</protein>
<dbReference type="GO" id="GO:0046872">
    <property type="term" value="F:metal ion binding"/>
    <property type="evidence" value="ECO:0007669"/>
    <property type="project" value="UniProtKB-KW"/>
</dbReference>
<keyword evidence="3" id="KW-0285">Flavoprotein</keyword>
<evidence type="ECO:0000256" key="2">
    <source>
        <dbReference type="ARBA" id="ARBA00004141"/>
    </source>
</evidence>
<evidence type="ECO:0000256" key="5">
    <source>
        <dbReference type="ARBA" id="ARBA00022714"/>
    </source>
</evidence>
<feature type="transmembrane region" description="Helical" evidence="13">
    <location>
        <begin position="142"/>
        <end position="159"/>
    </location>
</feature>
<comment type="cofactor">
    <cofactor evidence="1">
        <name>FAD</name>
        <dbReference type="ChEBI" id="CHEBI:57692"/>
    </cofactor>
</comment>
<sequence length="444" mass="49578">MRNIQRFFGAFLCILTGLWLLAELMTWSAPANFFAWRAILMQYSGVLGIGVMSVAMVLAVRPVVFEPYLGGLDKMYRLHKWLGISGLVISVAHWLLAQGTKWAVGWGWLQRPRRGPRPELLDAPIQQFFLSQRGLAESMGEWAFYAAALLMVLALVKRFPCRYFFKTHRLLAVAYLALVWHSVVLLKFDYWGGVLGPVMAVLMAAGTVAALMVLFRRVAVGRQVVGEVAAIRRHESLNVVAVDILCKGRWAGHESGQFAFVTLHDDEGPHPYTISSAWTGDGHITFIIKALGDYTRTLSERLHIGDVVKIEGPYGQFNFQGAHKRQIWVGAGIGITPFIARMKALAAQPDGKSIDLFHPTAVYDDHAIGLMTRDAEAAGVRLHVLWSERDGLLNAARLTGLVPEWRDADVWFCGPAPFGRSLKKDLIAMGLPESRFHQELFQMR</sequence>
<keyword evidence="9" id="KW-0560">Oxidoreductase</keyword>
<keyword evidence="7" id="KW-0274">FAD</keyword>
<dbReference type="SUPFAM" id="SSF52343">
    <property type="entry name" value="Ferredoxin reductase-like, C-terminal NADP-linked domain"/>
    <property type="match status" value="1"/>
</dbReference>
<dbReference type="Pfam" id="PF01794">
    <property type="entry name" value="Ferric_reduct"/>
    <property type="match status" value="1"/>
</dbReference>
<dbReference type="EMBL" id="FNQJ01000018">
    <property type="protein sequence ID" value="SEA56808.1"/>
    <property type="molecule type" value="Genomic_DNA"/>
</dbReference>
<evidence type="ECO:0000256" key="10">
    <source>
        <dbReference type="ARBA" id="ARBA00023004"/>
    </source>
</evidence>
<dbReference type="InterPro" id="IPR017938">
    <property type="entry name" value="Riboflavin_synthase-like_b-brl"/>
</dbReference>
<dbReference type="SUPFAM" id="SSF63380">
    <property type="entry name" value="Riboflavin synthase domain-like"/>
    <property type="match status" value="1"/>
</dbReference>
<keyword evidence="8 13" id="KW-1133">Transmembrane helix</keyword>
<evidence type="ECO:0000256" key="9">
    <source>
        <dbReference type="ARBA" id="ARBA00023002"/>
    </source>
</evidence>
<evidence type="ECO:0000256" key="6">
    <source>
        <dbReference type="ARBA" id="ARBA00022723"/>
    </source>
</evidence>
<dbReference type="Gene3D" id="2.40.30.10">
    <property type="entry name" value="Translation factors"/>
    <property type="match status" value="1"/>
</dbReference>
<dbReference type="GO" id="GO:0051537">
    <property type="term" value="F:2 iron, 2 sulfur cluster binding"/>
    <property type="evidence" value="ECO:0007669"/>
    <property type="project" value="UniProtKB-KW"/>
</dbReference>
<evidence type="ECO:0000313" key="15">
    <source>
        <dbReference type="EMBL" id="SEA56808.1"/>
    </source>
</evidence>
<dbReference type="PANTHER" id="PTHR47354">
    <property type="entry name" value="NADH OXIDOREDUCTASE HCR"/>
    <property type="match status" value="1"/>
</dbReference>
<feature type="transmembrane region" description="Helical" evidence="13">
    <location>
        <begin position="39"/>
        <end position="60"/>
    </location>
</feature>
<reference evidence="16" key="1">
    <citation type="submission" date="2016-10" db="EMBL/GenBank/DDBJ databases">
        <authorList>
            <person name="Varghese N."/>
            <person name="Submissions S."/>
        </authorList>
    </citation>
    <scope>NUCLEOTIDE SEQUENCE [LARGE SCALE GENOMIC DNA]</scope>
    <source>
        <strain evidence="16">DSM 25157</strain>
    </source>
</reference>
<dbReference type="PANTHER" id="PTHR47354:SF8">
    <property type="entry name" value="1,2-PHENYLACETYL-COA EPOXIDASE, SUBUNIT E"/>
    <property type="match status" value="1"/>
</dbReference>
<keyword evidence="11" id="KW-0411">Iron-sulfur</keyword>
<evidence type="ECO:0000256" key="1">
    <source>
        <dbReference type="ARBA" id="ARBA00001974"/>
    </source>
</evidence>
<keyword evidence="10" id="KW-0408">Iron</keyword>
<feature type="transmembrane region" description="Helical" evidence="13">
    <location>
        <begin position="171"/>
        <end position="188"/>
    </location>
</feature>
<dbReference type="PROSITE" id="PS51384">
    <property type="entry name" value="FAD_FR"/>
    <property type="match status" value="1"/>
</dbReference>
<evidence type="ECO:0000256" key="4">
    <source>
        <dbReference type="ARBA" id="ARBA00022692"/>
    </source>
</evidence>
<dbReference type="CDD" id="cd06198">
    <property type="entry name" value="FNR_like_3"/>
    <property type="match status" value="1"/>
</dbReference>
<dbReference type="RefSeq" id="WP_092698984.1">
    <property type="nucleotide sequence ID" value="NZ_CAXIQL010000003.1"/>
</dbReference>
<dbReference type="AlphaFoldDB" id="A0A1H4C8X2"/>
<evidence type="ECO:0000259" key="14">
    <source>
        <dbReference type="PROSITE" id="PS51384"/>
    </source>
</evidence>
<keyword evidence="6" id="KW-0479">Metal-binding</keyword>
<dbReference type="GO" id="GO:0050660">
    <property type="term" value="F:flavin adenine dinucleotide binding"/>
    <property type="evidence" value="ECO:0007669"/>
    <property type="project" value="TreeGrafter"/>
</dbReference>
<dbReference type="InterPro" id="IPR008333">
    <property type="entry name" value="Cbr1-like_FAD-bd_dom"/>
</dbReference>
<feature type="transmembrane region" description="Helical" evidence="13">
    <location>
        <begin position="7"/>
        <end position="27"/>
    </location>
</feature>